<keyword evidence="4" id="KW-1185">Reference proteome</keyword>
<dbReference type="GO" id="GO:0090313">
    <property type="term" value="P:regulation of protein targeting to membrane"/>
    <property type="evidence" value="ECO:0007669"/>
    <property type="project" value="TreeGrafter"/>
</dbReference>
<feature type="domain" description="AsmA" evidence="2">
    <location>
        <begin position="16"/>
        <end position="629"/>
    </location>
</feature>
<keyword evidence="1" id="KW-0812">Transmembrane</keyword>
<keyword evidence="1" id="KW-1133">Transmembrane helix</keyword>
<evidence type="ECO:0000313" key="3">
    <source>
        <dbReference type="EMBL" id="AVY95422.1"/>
    </source>
</evidence>
<dbReference type="STRING" id="1122240.GCA_000620105_02693"/>
<accession>A0A2S0PDL1</accession>
<dbReference type="PANTHER" id="PTHR30441">
    <property type="entry name" value="DUF748 DOMAIN-CONTAINING PROTEIN"/>
    <property type="match status" value="1"/>
</dbReference>
<evidence type="ECO:0000256" key="1">
    <source>
        <dbReference type="SAM" id="Phobius"/>
    </source>
</evidence>
<name>A0A2S0PDL1_9NEIS</name>
<dbReference type="EMBL" id="CP028519">
    <property type="protein sequence ID" value="AVY95422.1"/>
    <property type="molecule type" value="Genomic_DNA"/>
</dbReference>
<organism evidence="3 4">
    <name type="scientific">Microvirgula aerodenitrificans</name>
    <dbReference type="NCBI Taxonomy" id="57480"/>
    <lineage>
        <taxon>Bacteria</taxon>
        <taxon>Pseudomonadati</taxon>
        <taxon>Pseudomonadota</taxon>
        <taxon>Betaproteobacteria</taxon>
        <taxon>Neisseriales</taxon>
        <taxon>Aquaspirillaceae</taxon>
        <taxon>Microvirgula</taxon>
    </lineage>
</organism>
<gene>
    <name evidence="3" type="ORF">DAI18_16245</name>
</gene>
<dbReference type="InterPro" id="IPR007844">
    <property type="entry name" value="AsmA"/>
</dbReference>
<dbReference type="Pfam" id="PF05170">
    <property type="entry name" value="AsmA"/>
    <property type="match status" value="1"/>
</dbReference>
<dbReference type="KEGG" id="maer:DAI18_16245"/>
<feature type="transmembrane region" description="Helical" evidence="1">
    <location>
        <begin position="12"/>
        <end position="33"/>
    </location>
</feature>
<dbReference type="RefSeq" id="WP_028499682.1">
    <property type="nucleotide sequence ID" value="NZ_CP028519.1"/>
</dbReference>
<proteinExistence type="predicted"/>
<keyword evidence="1" id="KW-0472">Membrane</keyword>
<dbReference type="AlphaFoldDB" id="A0A2S0PDL1"/>
<dbReference type="InterPro" id="IPR052894">
    <property type="entry name" value="AsmA-related"/>
</dbReference>
<evidence type="ECO:0000259" key="2">
    <source>
        <dbReference type="Pfam" id="PF05170"/>
    </source>
</evidence>
<dbReference type="PANTHER" id="PTHR30441:SF4">
    <property type="entry name" value="PROTEIN ASMA"/>
    <property type="match status" value="1"/>
</dbReference>
<protein>
    <submittedName>
        <fullName evidence="3">AsmA family protein</fullName>
    </submittedName>
</protein>
<sequence>MNFNSGRFWLKTAVYALLTTVIAGLAVFLLLLWQFDSDAARRELEHAFAAQGRTLKVSGPVSPLFWPRPGIAVDNVSLSEADGHSDFAAMRRIELRFAWLPLLQKHYLVRQVRLLGVDATVIRRPDGTMNIADLFDARQQNERVHVKLDDLSIADGDISWRDEISGRKGRLTALRLDAGNMEDSGEIEVSTQLAWDGRQFDLHGKLPVSIADDQVRVDGFALDARTHLPRMQVLSAQLTGSLMLNQARGLLEASQLELKLETAKPAATAVIRAPKLDLSADGIFAPSVRFALNLGDQETHYLLDGQASNVRSANGRSQAQNIAGNFQWENGKNRLKVEYSAPAVMDGLSSLRLQPAGVRAALSTPYLPRGVIRTELTGQIDADLQAETLQSRLSGLFDGARLDLDIRQKSFTRPHHDVSLTLARLDLNRYLPAQDGPLAPLLRSSQKINLDWLSDVDLNGRVAIGQFDVGRFSVQQVDMDVRASSTGVDINRFTAQIYQGVLAGTLSISNDPTPSLHIDQKLSHMNVHPLLKDLFDFSRIEGRGNGAADLTASGRTFDELRSTLGGTLSVSLSEGALTGINLVEALKNLPAELSQWGTQTIASDLKQKTPFQRLSASFAFDKGVGRNHDLKLASPLIDLNGQGKLDLSQNIVDYAFNVRANPVEFPKLKGLNVPIKITGALPAPTYALDFNALVKDKKTDAEKQQVLKDQLTRPLQVLK</sequence>
<dbReference type="OrthoDB" id="9766390at2"/>
<dbReference type="GO" id="GO:0005886">
    <property type="term" value="C:plasma membrane"/>
    <property type="evidence" value="ECO:0007669"/>
    <property type="project" value="TreeGrafter"/>
</dbReference>
<evidence type="ECO:0000313" key="4">
    <source>
        <dbReference type="Proteomes" id="UP000244173"/>
    </source>
</evidence>
<reference evidence="3 4" key="1">
    <citation type="submission" date="2018-04" db="EMBL/GenBank/DDBJ databases">
        <title>Denitrifier Microvirgula.</title>
        <authorList>
            <person name="Anderson E."/>
            <person name="Jang J."/>
            <person name="Ishii S."/>
        </authorList>
    </citation>
    <scope>NUCLEOTIDE SEQUENCE [LARGE SCALE GENOMIC DNA]</scope>
    <source>
        <strain evidence="3 4">BE2.4</strain>
    </source>
</reference>
<dbReference type="Proteomes" id="UP000244173">
    <property type="component" value="Chromosome"/>
</dbReference>